<evidence type="ECO:0000313" key="1">
    <source>
        <dbReference type="EMBL" id="KAJ5146510.1"/>
    </source>
</evidence>
<reference evidence="1" key="1">
    <citation type="submission" date="2022-11" db="EMBL/GenBank/DDBJ databases">
        <authorList>
            <person name="Petersen C."/>
        </authorList>
    </citation>
    <scope>NUCLEOTIDE SEQUENCE</scope>
    <source>
        <strain evidence="1">IBT 22155</strain>
    </source>
</reference>
<name>A0A9W9HGJ6_9EURO</name>
<proteinExistence type="predicted"/>
<reference evidence="1" key="2">
    <citation type="journal article" date="2023" name="IMA Fungus">
        <title>Comparative genomic study of the Penicillium genus elucidates a diverse pangenome and 15 lateral gene transfer events.</title>
        <authorList>
            <person name="Petersen C."/>
            <person name="Sorensen T."/>
            <person name="Nielsen M.R."/>
            <person name="Sondergaard T.E."/>
            <person name="Sorensen J.L."/>
            <person name="Fitzpatrick D.A."/>
            <person name="Frisvad J.C."/>
            <person name="Nielsen K.L."/>
        </authorList>
    </citation>
    <scope>NUCLEOTIDE SEQUENCE</scope>
    <source>
        <strain evidence="1">IBT 22155</strain>
    </source>
</reference>
<evidence type="ECO:0000313" key="2">
    <source>
        <dbReference type="Proteomes" id="UP001149079"/>
    </source>
</evidence>
<dbReference type="Proteomes" id="UP001149079">
    <property type="component" value="Unassembled WGS sequence"/>
</dbReference>
<sequence>MLDSNSLKAVVLCNSRVYPIAAAILYKTLYLESKVERSPEPHRDSPWKSRIYPIHLCVHVKNIFVVRSHDVSCYRAEFCNGFMKFLSYLFRVAVNLQHFHWWHERYMPGEVLHQLFKYRPQASVHIASWKVALCEKLNSKLSSAPQLSTIRSIEAEWHLGEYDRPIRPNAAASYAGLIDIIYRSHNLESLSLISWGNWGPGRSGYIRFEEVPPDLEREEFEARENRRGLITLSEGKSLPRVKNLHFERMRFGPHQSTLWAAQLQWKMIKYLSLISVDWSHLLPKVTFPGCFHELETLEMSIAEPDSQGESDYSEYLERVEQFHGFLKELPPLQMFMGYGFPQQTLGVLAEYHAKSLRHLRFRYDLFADHGEPGRVGPPISIHNLGTLADQLPNLLSLGINLSWGADWELPCDRLASIVRHNHLQHLELNMRALPERSGGWPYPDVDEGTCRALVTAFDEACLNLLSFHFIVGDWFPFGLPSCKMFHEEAFLVGERDYMGHMRFSNIWHQMQHGELMRLGTFVQRIPPHELKERWPTNLREDIEGRIGNLFWGKLLKE</sequence>
<dbReference type="GeneID" id="81400988"/>
<dbReference type="RefSeq" id="XP_056526984.1">
    <property type="nucleotide sequence ID" value="XM_056661818.1"/>
</dbReference>
<accession>A0A9W9HGJ6</accession>
<dbReference type="EMBL" id="JAPQKL010000001">
    <property type="protein sequence ID" value="KAJ5146510.1"/>
    <property type="molecule type" value="Genomic_DNA"/>
</dbReference>
<keyword evidence="2" id="KW-1185">Reference proteome</keyword>
<protein>
    <submittedName>
        <fullName evidence="1">Uncharacterized protein</fullName>
    </submittedName>
</protein>
<dbReference type="AlphaFoldDB" id="A0A9W9HGJ6"/>
<dbReference type="OrthoDB" id="4525508at2759"/>
<organism evidence="1 2">
    <name type="scientific">Penicillium bovifimosum</name>
    <dbReference type="NCBI Taxonomy" id="126998"/>
    <lineage>
        <taxon>Eukaryota</taxon>
        <taxon>Fungi</taxon>
        <taxon>Dikarya</taxon>
        <taxon>Ascomycota</taxon>
        <taxon>Pezizomycotina</taxon>
        <taxon>Eurotiomycetes</taxon>
        <taxon>Eurotiomycetidae</taxon>
        <taxon>Eurotiales</taxon>
        <taxon>Aspergillaceae</taxon>
        <taxon>Penicillium</taxon>
    </lineage>
</organism>
<comment type="caution">
    <text evidence="1">The sequence shown here is derived from an EMBL/GenBank/DDBJ whole genome shotgun (WGS) entry which is preliminary data.</text>
</comment>
<gene>
    <name evidence="1" type="ORF">N7515_001074</name>
</gene>